<comment type="function">
    <text evidence="2">Adenine glycosylase active on G-A mispairs. MutY also corrects error-prone DNA synthesis past GO lesions which are due to the oxidatively damaged form of guanine: 7,8-dihydro-8-oxoguanine (8-oxo-dGTP).</text>
</comment>
<dbReference type="InterPro" id="IPR000445">
    <property type="entry name" value="HhH_motif"/>
</dbReference>
<dbReference type="InterPro" id="IPR003265">
    <property type="entry name" value="HhH-GPD_domain"/>
</dbReference>
<dbReference type="Pfam" id="PF00730">
    <property type="entry name" value="HhH-GPD"/>
    <property type="match status" value="1"/>
</dbReference>
<dbReference type="GO" id="GO:0035485">
    <property type="term" value="F:adenine/guanine mispair binding"/>
    <property type="evidence" value="ECO:0007669"/>
    <property type="project" value="TreeGrafter"/>
</dbReference>
<dbReference type="SUPFAM" id="SSF48150">
    <property type="entry name" value="DNA-glycosylase"/>
    <property type="match status" value="1"/>
</dbReference>
<evidence type="ECO:0000256" key="1">
    <source>
        <dbReference type="ARBA" id="ARBA00000843"/>
    </source>
</evidence>
<evidence type="ECO:0000256" key="2">
    <source>
        <dbReference type="ARBA" id="ARBA00002933"/>
    </source>
</evidence>
<evidence type="ECO:0000256" key="3">
    <source>
        <dbReference type="ARBA" id="ARBA00008343"/>
    </source>
</evidence>
<dbReference type="InterPro" id="IPR011257">
    <property type="entry name" value="DNA_glycosylase"/>
</dbReference>
<dbReference type="eggNOG" id="COG1194">
    <property type="taxonomic scope" value="Bacteria"/>
</dbReference>
<dbReference type="STRING" id="266779.Meso_0765"/>
<evidence type="ECO:0000256" key="13">
    <source>
        <dbReference type="ARBA" id="ARBA00023295"/>
    </source>
</evidence>
<dbReference type="CDD" id="cd00056">
    <property type="entry name" value="ENDO3c"/>
    <property type="match status" value="1"/>
</dbReference>
<dbReference type="SMART" id="SM00478">
    <property type="entry name" value="ENDO3c"/>
    <property type="match status" value="1"/>
</dbReference>
<keyword evidence="9 16" id="KW-0378">Hydrolase</keyword>
<comment type="cofactor">
    <cofactor evidence="14">
        <name>[4Fe-4S] cluster</name>
        <dbReference type="ChEBI" id="CHEBI:49883"/>
    </cofactor>
    <text evidence="14">Binds 1 [4Fe-4S] cluster.</text>
</comment>
<feature type="domain" description="HhH-GPD" evidence="15">
    <location>
        <begin position="59"/>
        <end position="208"/>
    </location>
</feature>
<dbReference type="EMBL" id="CP000390">
    <property type="protein sequence ID" value="ABG62165.1"/>
    <property type="molecule type" value="Genomic_DNA"/>
</dbReference>
<keyword evidence="12" id="KW-0234">DNA repair</keyword>
<evidence type="ECO:0000256" key="11">
    <source>
        <dbReference type="ARBA" id="ARBA00023014"/>
    </source>
</evidence>
<evidence type="ECO:0000256" key="5">
    <source>
        <dbReference type="ARBA" id="ARBA00022023"/>
    </source>
</evidence>
<keyword evidence="11" id="KW-0411">Iron-sulfur</keyword>
<accession>Q11KB0</accession>
<dbReference type="InterPro" id="IPR023170">
    <property type="entry name" value="HhH_base_excis_C"/>
</dbReference>
<reference evidence="16" key="1">
    <citation type="submission" date="2006-06" db="EMBL/GenBank/DDBJ databases">
        <title>Complete sequence of chromosome of Chelativorans sp. BNC1.</title>
        <authorList>
            <consortium name="US DOE Joint Genome Institute"/>
            <person name="Copeland A."/>
            <person name="Lucas S."/>
            <person name="Lapidus A."/>
            <person name="Barry K."/>
            <person name="Detter J.C."/>
            <person name="Glavina del Rio T."/>
            <person name="Hammon N."/>
            <person name="Israni S."/>
            <person name="Dalin E."/>
            <person name="Tice H."/>
            <person name="Pitluck S."/>
            <person name="Chertkov O."/>
            <person name="Brettin T."/>
            <person name="Bruce D."/>
            <person name="Han C."/>
            <person name="Tapia R."/>
            <person name="Gilna P."/>
            <person name="Schmutz J."/>
            <person name="Larimer F."/>
            <person name="Land M."/>
            <person name="Hauser L."/>
            <person name="Kyrpides N."/>
            <person name="Mikhailova N."/>
            <person name="Richardson P."/>
        </authorList>
    </citation>
    <scope>NUCLEOTIDE SEQUENCE</scope>
    <source>
        <strain evidence="16">BNC1</strain>
    </source>
</reference>
<dbReference type="OrthoDB" id="9802365at2"/>
<dbReference type="Pfam" id="PF00633">
    <property type="entry name" value="HHH"/>
    <property type="match status" value="1"/>
</dbReference>
<dbReference type="KEGG" id="mes:Meso_0765"/>
<keyword evidence="8 14" id="KW-0227">DNA damage</keyword>
<evidence type="ECO:0000256" key="10">
    <source>
        <dbReference type="ARBA" id="ARBA00023004"/>
    </source>
</evidence>
<protein>
    <recommendedName>
        <fullName evidence="5 14">Adenine DNA glycosylase</fullName>
        <ecNumber evidence="4 14">3.2.2.31</ecNumber>
    </recommendedName>
</protein>
<proteinExistence type="inferred from homology"/>
<dbReference type="InterPro" id="IPR005760">
    <property type="entry name" value="A/G_AdeGlyc_MutY"/>
</dbReference>
<dbReference type="GO" id="GO:0032357">
    <property type="term" value="F:oxidized purine DNA binding"/>
    <property type="evidence" value="ECO:0007669"/>
    <property type="project" value="TreeGrafter"/>
</dbReference>
<sequence length="374" mass="41030">MTQRMTAERRPAADETSFAEDLLLWYDRHHRRLPWRMPPAMIRGGERPDPYSVWLSEIMLQQTTVSAVKPYFEKFLARWPTVEALAAAETDDVMKAWAGLGYYSRARNLKKCAEAVAERHGGRFPATEAGLKDLPGIGDYTAAAIAAIAFNRPAAVVDGNVERVVTRLKAIETPLPAAKPEIRNVVEALLPQARPGDFAQAMMDLGATICTPRRPSCILCPVGEHCMARALKAQERFPIKAAKADKPLRQGAAFVAVRADGSVLLRQRPEKGLLGGMTEVPTSAWTARQDGESTRAAAPFPGSWTSCGAITHVFTHFALNLSVFRAEVPDFEAPSGHWWSAPRELRGEALPTVMKKAIEAAIPGATKTRRQDAR</sequence>
<keyword evidence="13 14" id="KW-0326">Glycosidase</keyword>
<evidence type="ECO:0000313" key="16">
    <source>
        <dbReference type="EMBL" id="ABG62165.1"/>
    </source>
</evidence>
<dbReference type="NCBIfam" id="TIGR01084">
    <property type="entry name" value="mutY"/>
    <property type="match status" value="1"/>
</dbReference>
<dbReference type="InterPro" id="IPR044298">
    <property type="entry name" value="MIG/MutY"/>
</dbReference>
<dbReference type="Pfam" id="PF14815">
    <property type="entry name" value="NUDIX_4"/>
    <property type="match status" value="1"/>
</dbReference>
<dbReference type="InterPro" id="IPR004036">
    <property type="entry name" value="Endonuclease-III-like_CS2"/>
</dbReference>
<dbReference type="PROSITE" id="PS01155">
    <property type="entry name" value="ENDONUCLEASE_III_2"/>
    <property type="match status" value="1"/>
</dbReference>
<dbReference type="InterPro" id="IPR029119">
    <property type="entry name" value="MutY_C"/>
</dbReference>
<dbReference type="GO" id="GO:0046872">
    <property type="term" value="F:metal ion binding"/>
    <property type="evidence" value="ECO:0007669"/>
    <property type="project" value="UniProtKB-UniRule"/>
</dbReference>
<dbReference type="GO" id="GO:0034039">
    <property type="term" value="F:8-oxo-7,8-dihydroguanine DNA N-glycosylase activity"/>
    <property type="evidence" value="ECO:0007669"/>
    <property type="project" value="TreeGrafter"/>
</dbReference>
<comment type="catalytic activity">
    <reaction evidence="1 14">
        <text>Hydrolyzes free adenine bases from 7,8-dihydro-8-oxoguanine:adenine mismatched double-stranded DNA, leaving an apurinic site.</text>
        <dbReference type="EC" id="3.2.2.31"/>
    </reaction>
</comment>
<keyword evidence="10 14" id="KW-0408">Iron</keyword>
<dbReference type="SUPFAM" id="SSF55811">
    <property type="entry name" value="Nudix"/>
    <property type="match status" value="1"/>
</dbReference>
<evidence type="ECO:0000256" key="4">
    <source>
        <dbReference type="ARBA" id="ARBA00012045"/>
    </source>
</evidence>
<dbReference type="EC" id="3.2.2.31" evidence="4 14"/>
<evidence type="ECO:0000256" key="9">
    <source>
        <dbReference type="ARBA" id="ARBA00022801"/>
    </source>
</evidence>
<keyword evidence="7" id="KW-0479">Metal-binding</keyword>
<gene>
    <name evidence="16" type="ordered locus">Meso_0765</name>
</gene>
<name>Q11KB0_CHESB</name>
<dbReference type="Gene3D" id="3.90.79.10">
    <property type="entry name" value="Nucleoside Triphosphate Pyrophosphohydrolase"/>
    <property type="match status" value="1"/>
</dbReference>
<dbReference type="Gene3D" id="1.10.1670.10">
    <property type="entry name" value="Helix-hairpin-Helix base-excision DNA repair enzymes (C-terminal)"/>
    <property type="match status" value="1"/>
</dbReference>
<dbReference type="FunFam" id="1.10.340.30:FF:000002">
    <property type="entry name" value="Adenine DNA glycosylase"/>
    <property type="match status" value="1"/>
</dbReference>
<keyword evidence="6" id="KW-0004">4Fe-4S</keyword>
<dbReference type="GO" id="GO:0006298">
    <property type="term" value="P:mismatch repair"/>
    <property type="evidence" value="ECO:0007669"/>
    <property type="project" value="TreeGrafter"/>
</dbReference>
<comment type="similarity">
    <text evidence="3 14">Belongs to the Nth/MutY family.</text>
</comment>
<dbReference type="Gene3D" id="1.10.340.30">
    <property type="entry name" value="Hypothetical protein, domain 2"/>
    <property type="match status" value="1"/>
</dbReference>
<dbReference type="GO" id="GO:0051539">
    <property type="term" value="F:4 iron, 4 sulfur cluster binding"/>
    <property type="evidence" value="ECO:0007669"/>
    <property type="project" value="UniProtKB-UniRule"/>
</dbReference>
<dbReference type="HOGENOM" id="CLU_012862_0_2_5"/>
<dbReference type="GO" id="GO:0000701">
    <property type="term" value="F:purine-specific mismatch base pair DNA N-glycosylase activity"/>
    <property type="evidence" value="ECO:0007669"/>
    <property type="project" value="UniProtKB-EC"/>
</dbReference>
<dbReference type="PANTHER" id="PTHR42944">
    <property type="entry name" value="ADENINE DNA GLYCOSYLASE"/>
    <property type="match status" value="1"/>
</dbReference>
<evidence type="ECO:0000256" key="12">
    <source>
        <dbReference type="ARBA" id="ARBA00023204"/>
    </source>
</evidence>
<dbReference type="InterPro" id="IPR015797">
    <property type="entry name" value="NUDIX_hydrolase-like_dom_sf"/>
</dbReference>
<dbReference type="CDD" id="cd03431">
    <property type="entry name" value="NUDIX_DNA_Glycosylase_C-MutY"/>
    <property type="match status" value="1"/>
</dbReference>
<evidence type="ECO:0000256" key="7">
    <source>
        <dbReference type="ARBA" id="ARBA00022723"/>
    </source>
</evidence>
<organism evidence="16">
    <name type="scientific">Chelativorans sp. (strain BNC1)</name>
    <dbReference type="NCBI Taxonomy" id="266779"/>
    <lineage>
        <taxon>Bacteria</taxon>
        <taxon>Pseudomonadati</taxon>
        <taxon>Pseudomonadota</taxon>
        <taxon>Alphaproteobacteria</taxon>
        <taxon>Hyphomicrobiales</taxon>
        <taxon>Phyllobacteriaceae</taxon>
        <taxon>Chelativorans</taxon>
    </lineage>
</organism>
<dbReference type="PANTHER" id="PTHR42944:SF1">
    <property type="entry name" value="ADENINE DNA GLYCOSYLASE"/>
    <property type="match status" value="1"/>
</dbReference>
<evidence type="ECO:0000256" key="8">
    <source>
        <dbReference type="ARBA" id="ARBA00022763"/>
    </source>
</evidence>
<dbReference type="GO" id="GO:0006284">
    <property type="term" value="P:base-excision repair"/>
    <property type="evidence" value="ECO:0007669"/>
    <property type="project" value="UniProtKB-UniRule"/>
</dbReference>
<evidence type="ECO:0000259" key="15">
    <source>
        <dbReference type="SMART" id="SM00478"/>
    </source>
</evidence>
<evidence type="ECO:0000256" key="14">
    <source>
        <dbReference type="RuleBase" id="RU365096"/>
    </source>
</evidence>
<evidence type="ECO:0000256" key="6">
    <source>
        <dbReference type="ARBA" id="ARBA00022485"/>
    </source>
</evidence>
<dbReference type="AlphaFoldDB" id="Q11KB0"/>